<dbReference type="EMBL" id="JAZHBO010000001">
    <property type="protein sequence ID" value="MEF2155249.1"/>
    <property type="molecule type" value="Genomic_DNA"/>
</dbReference>
<keyword evidence="5 8" id="KW-0822">Tryptophan biosynthesis</keyword>
<keyword evidence="7 8" id="KW-0456">Lyase</keyword>
<sequence length="264" mass="29172">MSDDILARILARKHQEVEQRSRVRTLDSLRARAERAPRTRGFADAIASRVDGGQTAVIAEIKKASPSKGLIRKDFDPATLARQYEAGGAACLSVLTDVDFFQGSNAYLSEARDACALPVLRKDFIVDEYQIFEARTIGADCVLLIVAALDELQLVDYSNLAQDLGMDVLIEVHDVDELEQALQTDARLIGVNNRNLRTFNVDLQTSLTLKEGIPSDRIAISESGIHSRADVERLTASGIQSFLIGEHFMRERDPGVALRQLMAY</sequence>
<comment type="catalytic activity">
    <reaction evidence="1 8">
        <text>1-(2-carboxyphenylamino)-1-deoxy-D-ribulose 5-phosphate + H(+) = (1S,2R)-1-C-(indol-3-yl)glycerol 3-phosphate + CO2 + H2O</text>
        <dbReference type="Rhea" id="RHEA:23476"/>
        <dbReference type="ChEBI" id="CHEBI:15377"/>
        <dbReference type="ChEBI" id="CHEBI:15378"/>
        <dbReference type="ChEBI" id="CHEBI:16526"/>
        <dbReference type="ChEBI" id="CHEBI:58613"/>
        <dbReference type="ChEBI" id="CHEBI:58866"/>
        <dbReference type="EC" id="4.1.1.48"/>
    </reaction>
</comment>
<name>A0ABU7UXF4_9GAMM</name>
<evidence type="ECO:0000313" key="11">
    <source>
        <dbReference type="Proteomes" id="UP001356170"/>
    </source>
</evidence>
<comment type="similarity">
    <text evidence="8">Belongs to the TrpC family.</text>
</comment>
<gene>
    <name evidence="8 10" type="primary">trpC</name>
    <name evidence="10" type="ORF">V3390_03255</name>
</gene>
<keyword evidence="6 8" id="KW-0057">Aromatic amino acid biosynthesis</keyword>
<dbReference type="InterPro" id="IPR011060">
    <property type="entry name" value="RibuloseP-bd_barrel"/>
</dbReference>
<dbReference type="NCBIfam" id="NF001370">
    <property type="entry name" value="PRK00278.1-2"/>
    <property type="match status" value="1"/>
</dbReference>
<dbReference type="Pfam" id="PF00218">
    <property type="entry name" value="IGPS"/>
    <property type="match status" value="1"/>
</dbReference>
<feature type="domain" description="Indole-3-glycerol phosphate synthase" evidence="9">
    <location>
        <begin position="6"/>
        <end position="261"/>
    </location>
</feature>
<dbReference type="CDD" id="cd00331">
    <property type="entry name" value="IGPS"/>
    <property type="match status" value="1"/>
</dbReference>
<evidence type="ECO:0000256" key="6">
    <source>
        <dbReference type="ARBA" id="ARBA00023141"/>
    </source>
</evidence>
<dbReference type="InterPro" id="IPR013798">
    <property type="entry name" value="Indole-3-glycerol_P_synth_dom"/>
</dbReference>
<evidence type="ECO:0000256" key="4">
    <source>
        <dbReference type="ARBA" id="ARBA00022793"/>
    </source>
</evidence>
<evidence type="ECO:0000256" key="8">
    <source>
        <dbReference type="HAMAP-Rule" id="MF_00134"/>
    </source>
</evidence>
<dbReference type="GO" id="GO:0004425">
    <property type="term" value="F:indole-3-glycerol-phosphate synthase activity"/>
    <property type="evidence" value="ECO:0007669"/>
    <property type="project" value="UniProtKB-EC"/>
</dbReference>
<reference evidence="10 11" key="1">
    <citation type="submission" date="2024-01" db="EMBL/GenBank/DDBJ databases">
        <title>Novel species of the genus Luteimonas isolated from rivers.</title>
        <authorList>
            <person name="Lu H."/>
        </authorList>
    </citation>
    <scope>NUCLEOTIDE SEQUENCE [LARGE SCALE GENOMIC DNA]</scope>
    <source>
        <strain evidence="10 11">FXH3W</strain>
    </source>
</reference>
<accession>A0ABU7UXF4</accession>
<keyword evidence="3 8" id="KW-0028">Amino-acid biosynthesis</keyword>
<dbReference type="PANTHER" id="PTHR22854">
    <property type="entry name" value="TRYPTOPHAN BIOSYNTHESIS PROTEIN"/>
    <property type="match status" value="1"/>
</dbReference>
<protein>
    <recommendedName>
        <fullName evidence="8">Indole-3-glycerol phosphate synthase</fullName>
        <shortName evidence="8">IGPS</shortName>
        <ecNumber evidence="8">4.1.1.48</ecNumber>
    </recommendedName>
</protein>
<evidence type="ECO:0000256" key="7">
    <source>
        <dbReference type="ARBA" id="ARBA00023239"/>
    </source>
</evidence>
<dbReference type="InterPro" id="IPR013785">
    <property type="entry name" value="Aldolase_TIM"/>
</dbReference>
<dbReference type="InterPro" id="IPR001468">
    <property type="entry name" value="Indole-3-GlycerolPSynthase_CS"/>
</dbReference>
<dbReference type="RefSeq" id="WP_331689439.1">
    <property type="nucleotide sequence ID" value="NZ_JAZHBN010000003.1"/>
</dbReference>
<comment type="caution">
    <text evidence="10">The sequence shown here is derived from an EMBL/GenBank/DDBJ whole genome shotgun (WGS) entry which is preliminary data.</text>
</comment>
<evidence type="ECO:0000256" key="5">
    <source>
        <dbReference type="ARBA" id="ARBA00022822"/>
    </source>
</evidence>
<keyword evidence="11" id="KW-1185">Reference proteome</keyword>
<evidence type="ECO:0000256" key="1">
    <source>
        <dbReference type="ARBA" id="ARBA00001633"/>
    </source>
</evidence>
<dbReference type="NCBIfam" id="NF001373">
    <property type="entry name" value="PRK00278.1-6"/>
    <property type="match status" value="1"/>
</dbReference>
<dbReference type="HAMAP" id="MF_00134_B">
    <property type="entry name" value="IGPS_B"/>
    <property type="match status" value="1"/>
</dbReference>
<dbReference type="PROSITE" id="PS00614">
    <property type="entry name" value="IGPS"/>
    <property type="match status" value="1"/>
</dbReference>
<keyword evidence="4 8" id="KW-0210">Decarboxylase</keyword>
<dbReference type="Gene3D" id="3.20.20.70">
    <property type="entry name" value="Aldolase class I"/>
    <property type="match status" value="1"/>
</dbReference>
<comment type="pathway">
    <text evidence="2 8">Amino-acid biosynthesis; L-tryptophan biosynthesis; L-tryptophan from chorismate: step 4/5.</text>
</comment>
<dbReference type="PANTHER" id="PTHR22854:SF2">
    <property type="entry name" value="INDOLE-3-GLYCEROL-PHOSPHATE SYNTHASE"/>
    <property type="match status" value="1"/>
</dbReference>
<dbReference type="SUPFAM" id="SSF51366">
    <property type="entry name" value="Ribulose-phoshate binding barrel"/>
    <property type="match status" value="1"/>
</dbReference>
<evidence type="ECO:0000313" key="10">
    <source>
        <dbReference type="EMBL" id="MEF2155249.1"/>
    </source>
</evidence>
<dbReference type="InterPro" id="IPR045186">
    <property type="entry name" value="Indole-3-glycerol_P_synth"/>
</dbReference>
<evidence type="ECO:0000256" key="2">
    <source>
        <dbReference type="ARBA" id="ARBA00004696"/>
    </source>
</evidence>
<dbReference type="EC" id="4.1.1.48" evidence="8"/>
<evidence type="ECO:0000259" key="9">
    <source>
        <dbReference type="Pfam" id="PF00218"/>
    </source>
</evidence>
<organism evidence="10 11">
    <name type="scientific">Aquilutibacter rugosus</name>
    <dbReference type="NCBI Taxonomy" id="3115820"/>
    <lineage>
        <taxon>Bacteria</taxon>
        <taxon>Pseudomonadati</taxon>
        <taxon>Pseudomonadota</taxon>
        <taxon>Gammaproteobacteria</taxon>
        <taxon>Lysobacterales</taxon>
        <taxon>Lysobacteraceae</taxon>
        <taxon>Aquilutibacter</taxon>
    </lineage>
</organism>
<proteinExistence type="inferred from homology"/>
<dbReference type="NCBIfam" id="NF001377">
    <property type="entry name" value="PRK00278.2-4"/>
    <property type="match status" value="1"/>
</dbReference>
<dbReference type="Proteomes" id="UP001356170">
    <property type="component" value="Unassembled WGS sequence"/>
</dbReference>
<evidence type="ECO:0000256" key="3">
    <source>
        <dbReference type="ARBA" id="ARBA00022605"/>
    </source>
</evidence>